<protein>
    <recommendedName>
        <fullName evidence="6">NnrU domain-containing protein</fullName>
    </recommendedName>
</protein>
<feature type="transmembrane region" description="Helical" evidence="5">
    <location>
        <begin position="28"/>
        <end position="51"/>
    </location>
</feature>
<dbReference type="RefSeq" id="WP_271882919.1">
    <property type="nucleotide sequence ID" value="NZ_CP067136.1"/>
</dbReference>
<organism evidence="7 8">
    <name type="scientific">Paracoccus fistulariae</name>
    <dbReference type="NCBI Taxonomy" id="658446"/>
    <lineage>
        <taxon>Bacteria</taxon>
        <taxon>Pseudomonadati</taxon>
        <taxon>Pseudomonadota</taxon>
        <taxon>Alphaproteobacteria</taxon>
        <taxon>Rhodobacterales</taxon>
        <taxon>Paracoccaceae</taxon>
        <taxon>Paracoccus</taxon>
    </lineage>
</organism>
<comment type="subcellular location">
    <subcellularLocation>
        <location evidence="1">Membrane</location>
        <topology evidence="1">Multi-pass membrane protein</topology>
    </subcellularLocation>
</comment>
<dbReference type="Proteomes" id="UP001219349">
    <property type="component" value="Chromosome"/>
</dbReference>
<evidence type="ECO:0000256" key="1">
    <source>
        <dbReference type="ARBA" id="ARBA00004141"/>
    </source>
</evidence>
<evidence type="ECO:0000256" key="5">
    <source>
        <dbReference type="SAM" id="Phobius"/>
    </source>
</evidence>
<feature type="domain" description="NnrU" evidence="6">
    <location>
        <begin position="3"/>
        <end position="178"/>
    </location>
</feature>
<name>A0ABY7SMU5_9RHOB</name>
<evidence type="ECO:0000256" key="2">
    <source>
        <dbReference type="ARBA" id="ARBA00022692"/>
    </source>
</evidence>
<dbReference type="InterPro" id="IPR009915">
    <property type="entry name" value="NnrU_dom"/>
</dbReference>
<feature type="transmembrane region" description="Helical" evidence="5">
    <location>
        <begin position="155"/>
        <end position="175"/>
    </location>
</feature>
<evidence type="ECO:0000313" key="8">
    <source>
        <dbReference type="Proteomes" id="UP001219349"/>
    </source>
</evidence>
<sequence>MFLLILGMALWWAAHLFKRIAPERREAMGMQGMVIMTVVLTLATILMIIGYRNSSGPVWWGRSPALVGINNLLILFAFYLFAASGMKTRITEVIRHPQLVGFALWAVAHLLINGDLPSFVLFGGLLIWALAEIVVINRDSSWTRPTGPFPMRKEIMAAAGAIIVMLVVGMIHYWLGYNPFGG</sequence>
<evidence type="ECO:0000256" key="4">
    <source>
        <dbReference type="ARBA" id="ARBA00023136"/>
    </source>
</evidence>
<gene>
    <name evidence="7" type="ORF">JHX87_05215</name>
</gene>
<evidence type="ECO:0000313" key="7">
    <source>
        <dbReference type="EMBL" id="WCR08214.1"/>
    </source>
</evidence>
<feature type="transmembrane region" description="Helical" evidence="5">
    <location>
        <begin position="63"/>
        <end position="82"/>
    </location>
</feature>
<keyword evidence="2 5" id="KW-0812">Transmembrane</keyword>
<keyword evidence="3 5" id="KW-1133">Transmembrane helix</keyword>
<dbReference type="EMBL" id="CP067136">
    <property type="protein sequence ID" value="WCR08214.1"/>
    <property type="molecule type" value="Genomic_DNA"/>
</dbReference>
<proteinExistence type="predicted"/>
<reference evidence="7 8" key="1">
    <citation type="submission" date="2021-01" db="EMBL/GenBank/DDBJ databases">
        <title>Biogeographic distribution of Paracoccus.</title>
        <authorList>
            <person name="Hollensteiner J."/>
            <person name="Leineberger J."/>
            <person name="Brinkhoff T."/>
            <person name="Daniel R."/>
        </authorList>
    </citation>
    <scope>NUCLEOTIDE SEQUENCE [LARGE SCALE GENOMIC DNA]</scope>
    <source>
        <strain evidence="7 8">KCTC 22803</strain>
    </source>
</reference>
<accession>A0ABY7SMU5</accession>
<evidence type="ECO:0000259" key="6">
    <source>
        <dbReference type="Pfam" id="PF07298"/>
    </source>
</evidence>
<keyword evidence="8" id="KW-1185">Reference proteome</keyword>
<dbReference type="Pfam" id="PF07298">
    <property type="entry name" value="NnrU"/>
    <property type="match status" value="1"/>
</dbReference>
<feature type="transmembrane region" description="Helical" evidence="5">
    <location>
        <begin position="102"/>
        <end position="135"/>
    </location>
</feature>
<keyword evidence="4 5" id="KW-0472">Membrane</keyword>
<evidence type="ECO:0000256" key="3">
    <source>
        <dbReference type="ARBA" id="ARBA00022989"/>
    </source>
</evidence>